<keyword evidence="2" id="KW-1185">Reference proteome</keyword>
<proteinExistence type="predicted"/>
<sequence length="82" mass="9667">MKNKENEKMFFTITSISKEDIIHAFNEDEHVKKIVEAMDDSDMETLASKMADDYCEQLFWSSLKIIFELHFMETTPELQKGN</sequence>
<name>A0A1W1HED4_9BACT</name>
<dbReference type="STRING" id="1246637.MTBBW1_2500006"/>
<protein>
    <submittedName>
        <fullName evidence="1">Uncharacterized protein</fullName>
    </submittedName>
</protein>
<dbReference type="EMBL" id="FWEV01000169">
    <property type="protein sequence ID" value="SLM30857.1"/>
    <property type="molecule type" value="Genomic_DNA"/>
</dbReference>
<dbReference type="RefSeq" id="WP_080809411.1">
    <property type="nucleotide sequence ID" value="NZ_LT828567.1"/>
</dbReference>
<gene>
    <name evidence="1" type="ORF">MTBBW1_2500006</name>
</gene>
<reference evidence="1 2" key="1">
    <citation type="submission" date="2017-03" db="EMBL/GenBank/DDBJ databases">
        <authorList>
            <person name="Afonso C.L."/>
            <person name="Miller P.J."/>
            <person name="Scott M.A."/>
            <person name="Spackman E."/>
            <person name="Goraichik I."/>
            <person name="Dimitrov K.M."/>
            <person name="Suarez D.L."/>
            <person name="Swayne D.E."/>
        </authorList>
    </citation>
    <scope>NUCLEOTIDE SEQUENCE [LARGE SCALE GENOMIC DNA]</scope>
    <source>
        <strain evidence="1">PRJEB14757</strain>
    </source>
</reference>
<evidence type="ECO:0000313" key="1">
    <source>
        <dbReference type="EMBL" id="SLM30857.1"/>
    </source>
</evidence>
<evidence type="ECO:0000313" key="2">
    <source>
        <dbReference type="Proteomes" id="UP000191931"/>
    </source>
</evidence>
<accession>A0A1W1HED4</accession>
<dbReference type="Proteomes" id="UP000191931">
    <property type="component" value="Unassembled WGS sequence"/>
</dbReference>
<dbReference type="OrthoDB" id="1033399at2"/>
<organism evidence="1 2">
    <name type="scientific">Desulfamplus magnetovallimortis</name>
    <dbReference type="NCBI Taxonomy" id="1246637"/>
    <lineage>
        <taxon>Bacteria</taxon>
        <taxon>Pseudomonadati</taxon>
        <taxon>Thermodesulfobacteriota</taxon>
        <taxon>Desulfobacteria</taxon>
        <taxon>Desulfobacterales</taxon>
        <taxon>Desulfobacteraceae</taxon>
        <taxon>Desulfamplus</taxon>
    </lineage>
</organism>
<dbReference type="AlphaFoldDB" id="A0A1W1HED4"/>